<accession>A0A364NKH0</accession>
<dbReference type="NCBIfam" id="TIGR02447">
    <property type="entry name" value="yiiD_Cterm"/>
    <property type="match status" value="1"/>
</dbReference>
<dbReference type="SUPFAM" id="SSF54637">
    <property type="entry name" value="Thioesterase/thiol ester dehydrase-isomerase"/>
    <property type="match status" value="1"/>
</dbReference>
<protein>
    <recommendedName>
        <fullName evidence="1">Thioesterase putative domain-containing protein</fullName>
    </recommendedName>
</protein>
<dbReference type="EMBL" id="QKRX01000008">
    <property type="protein sequence ID" value="RAU17629.1"/>
    <property type="molecule type" value="Genomic_DNA"/>
</dbReference>
<gene>
    <name evidence="2" type="ORF">DN062_11510</name>
</gene>
<evidence type="ECO:0000259" key="1">
    <source>
        <dbReference type="Pfam" id="PF09500"/>
    </source>
</evidence>
<comment type="caution">
    <text evidence="2">The sequence shown here is derived from an EMBL/GenBank/DDBJ whole genome shotgun (WGS) entry which is preliminary data.</text>
</comment>
<dbReference type="RefSeq" id="WP_112159480.1">
    <property type="nucleotide sequence ID" value="NZ_QKRX01000008.1"/>
</dbReference>
<dbReference type="AlphaFoldDB" id="A0A364NKH0"/>
<reference evidence="2 3" key="1">
    <citation type="submission" date="2018-06" db="EMBL/GenBank/DDBJ databases">
        <title>Nitrincola tibetense sp. nov., isolated from Lake XuguoCo on Tibetan Plateau.</title>
        <authorList>
            <person name="Xing P."/>
        </authorList>
    </citation>
    <scope>NUCLEOTIDE SEQUENCE [LARGE SCALE GENOMIC DNA]</scope>
    <source>
        <strain evidence="3">xg18</strain>
    </source>
</reference>
<evidence type="ECO:0000313" key="3">
    <source>
        <dbReference type="Proteomes" id="UP000250744"/>
    </source>
</evidence>
<dbReference type="InterPro" id="IPR012660">
    <property type="entry name" value="YiiD_C"/>
</dbReference>
<feature type="domain" description="Thioesterase putative" evidence="1">
    <location>
        <begin position="11"/>
        <end position="147"/>
    </location>
</feature>
<dbReference type="Proteomes" id="UP000250744">
    <property type="component" value="Unassembled WGS sequence"/>
</dbReference>
<dbReference type="InterPro" id="IPR029069">
    <property type="entry name" value="HotDog_dom_sf"/>
</dbReference>
<keyword evidence="3" id="KW-1185">Reference proteome</keyword>
<evidence type="ECO:0000313" key="2">
    <source>
        <dbReference type="EMBL" id="RAU17629.1"/>
    </source>
</evidence>
<organism evidence="2 3">
    <name type="scientific">Nitrincola tibetensis</name>
    <dbReference type="NCBI Taxonomy" id="2219697"/>
    <lineage>
        <taxon>Bacteria</taxon>
        <taxon>Pseudomonadati</taxon>
        <taxon>Pseudomonadota</taxon>
        <taxon>Gammaproteobacteria</taxon>
        <taxon>Oceanospirillales</taxon>
        <taxon>Oceanospirillaceae</taxon>
        <taxon>Nitrincola</taxon>
    </lineage>
</organism>
<dbReference type="OrthoDB" id="572024at2"/>
<proteinExistence type="predicted"/>
<dbReference type="Gene3D" id="3.10.129.10">
    <property type="entry name" value="Hotdog Thioesterase"/>
    <property type="match status" value="1"/>
</dbReference>
<sequence length="151" mass="16305">MNNKQVAAFFDEIKAQIPLINAMELQDLLYDGHGLSLRAPLSPNINDKGTGFGGSLAALATLSGWCLTSLYARDADLQAGVVIAESHIRYLAPVTSHFTANVNLPSADVCKAFIRDLRDQGKAKWTLDVDIYDAKGHALSLIGTYVARMPS</sequence>
<dbReference type="Pfam" id="PF09500">
    <property type="entry name" value="YiiD_C"/>
    <property type="match status" value="1"/>
</dbReference>
<name>A0A364NKH0_9GAMM</name>